<keyword evidence="5" id="KW-0547">Nucleotide-binding</keyword>
<keyword evidence="5" id="KW-0378">Hydrolase</keyword>
<feature type="domain" description="DNA helicase DnaB-like N-terminal" evidence="4">
    <location>
        <begin position="1"/>
        <end position="84"/>
    </location>
</feature>
<dbReference type="InterPro" id="IPR007693">
    <property type="entry name" value="DNA_helicase_DnaB-like_N"/>
</dbReference>
<name>A0A367LYT6_PSEAI</name>
<accession>A0A367LYT6</accession>
<keyword evidence="5" id="KW-0347">Helicase</keyword>
<dbReference type="AlphaFoldDB" id="A0A367LYT6"/>
<evidence type="ECO:0000259" key="4">
    <source>
        <dbReference type="Pfam" id="PF00772"/>
    </source>
</evidence>
<dbReference type="Gene3D" id="1.10.860.10">
    <property type="entry name" value="DNAb Helicase, Chain A"/>
    <property type="match status" value="1"/>
</dbReference>
<keyword evidence="2" id="KW-0235">DNA replication</keyword>
<dbReference type="GO" id="GO:0003677">
    <property type="term" value="F:DNA binding"/>
    <property type="evidence" value="ECO:0007669"/>
    <property type="project" value="UniProtKB-KW"/>
</dbReference>
<dbReference type="Pfam" id="PF00772">
    <property type="entry name" value="DnaB"/>
    <property type="match status" value="1"/>
</dbReference>
<evidence type="ECO:0000313" key="5">
    <source>
        <dbReference type="EMBL" id="RCI70269.1"/>
    </source>
</evidence>
<dbReference type="EMBL" id="QORE01002255">
    <property type="protein sequence ID" value="RCI70269.1"/>
    <property type="molecule type" value="Genomic_DNA"/>
</dbReference>
<evidence type="ECO:0000313" key="6">
    <source>
        <dbReference type="Proteomes" id="UP000253594"/>
    </source>
</evidence>
<keyword evidence="3" id="KW-0238">DNA-binding</keyword>
<dbReference type="Proteomes" id="UP000253594">
    <property type="component" value="Unassembled WGS sequence"/>
</dbReference>
<organism evidence="5 6">
    <name type="scientific">Pseudomonas aeruginosa</name>
    <dbReference type="NCBI Taxonomy" id="287"/>
    <lineage>
        <taxon>Bacteria</taxon>
        <taxon>Pseudomonadati</taxon>
        <taxon>Pseudomonadota</taxon>
        <taxon>Gammaproteobacteria</taxon>
        <taxon>Pseudomonadales</taxon>
        <taxon>Pseudomonadaceae</taxon>
        <taxon>Pseudomonas</taxon>
    </lineage>
</organism>
<reference evidence="5 6" key="1">
    <citation type="submission" date="2018-07" db="EMBL/GenBank/DDBJ databases">
        <title>Mechanisms of high-level aminoglycoside resistance among Gram-negative pathogens in Brazil.</title>
        <authorList>
            <person name="Ballaben A.S."/>
            <person name="Darini A.L.C."/>
            <person name="Doi Y."/>
        </authorList>
    </citation>
    <scope>NUCLEOTIDE SEQUENCE [LARGE SCALE GENOMIC DNA]</scope>
    <source>
        <strain evidence="5 6">B2-305</strain>
    </source>
</reference>
<dbReference type="GO" id="GO:0005524">
    <property type="term" value="F:ATP binding"/>
    <property type="evidence" value="ECO:0007669"/>
    <property type="project" value="InterPro"/>
</dbReference>
<dbReference type="GO" id="GO:1990077">
    <property type="term" value="C:primosome complex"/>
    <property type="evidence" value="ECO:0007669"/>
    <property type="project" value="UniProtKB-KW"/>
</dbReference>
<protein>
    <submittedName>
        <fullName evidence="5">Replicative DNA helicase</fullName>
    </submittedName>
</protein>
<comment type="caution">
    <text evidence="5">The sequence shown here is derived from an EMBL/GenBank/DDBJ whole genome shotgun (WGS) entry which is preliminary data.</text>
</comment>
<sequence length="142" mass="15849">MLDNAAWDIVGDHLHKEDFFRHEHRLIFTAISELAAKDAPFDGVTVSEAIEDLPEAGGLAYLGQLADNTPSVANIEAYAQIVRDRAHLRQLMSLGHHCTRTASNHQANPCEVQEEIEQKLFALGQDQHKSDFVDINLSLIHI</sequence>
<proteinExistence type="predicted"/>
<feature type="non-terminal residue" evidence="5">
    <location>
        <position position="142"/>
    </location>
</feature>
<keyword evidence="1" id="KW-0639">Primosome</keyword>
<evidence type="ECO:0000256" key="2">
    <source>
        <dbReference type="ARBA" id="ARBA00022705"/>
    </source>
</evidence>
<dbReference type="SUPFAM" id="SSF48024">
    <property type="entry name" value="N-terminal domain of DnaB helicase"/>
    <property type="match status" value="1"/>
</dbReference>
<dbReference type="PANTHER" id="PTHR30153">
    <property type="entry name" value="REPLICATIVE DNA HELICASE DNAB"/>
    <property type="match status" value="1"/>
</dbReference>
<dbReference type="InterPro" id="IPR016136">
    <property type="entry name" value="DNA_helicase_N/primase_C"/>
</dbReference>
<dbReference type="InterPro" id="IPR036185">
    <property type="entry name" value="DNA_heli_DnaB-like_N_sf"/>
</dbReference>
<keyword evidence="5" id="KW-0067">ATP-binding</keyword>
<evidence type="ECO:0000256" key="1">
    <source>
        <dbReference type="ARBA" id="ARBA00022515"/>
    </source>
</evidence>
<dbReference type="GO" id="GO:0006269">
    <property type="term" value="P:DNA replication, synthesis of primer"/>
    <property type="evidence" value="ECO:0007669"/>
    <property type="project" value="UniProtKB-KW"/>
</dbReference>
<evidence type="ECO:0000256" key="3">
    <source>
        <dbReference type="ARBA" id="ARBA00023125"/>
    </source>
</evidence>
<dbReference type="GO" id="GO:0005829">
    <property type="term" value="C:cytosol"/>
    <property type="evidence" value="ECO:0007669"/>
    <property type="project" value="TreeGrafter"/>
</dbReference>
<dbReference type="PANTHER" id="PTHR30153:SF2">
    <property type="entry name" value="REPLICATIVE DNA HELICASE"/>
    <property type="match status" value="1"/>
</dbReference>
<dbReference type="GO" id="GO:0003678">
    <property type="term" value="F:DNA helicase activity"/>
    <property type="evidence" value="ECO:0007669"/>
    <property type="project" value="InterPro"/>
</dbReference>
<gene>
    <name evidence="5" type="ORF">DT376_35450</name>
</gene>